<dbReference type="AlphaFoldDB" id="A0AAV9J2Z6"/>
<reference evidence="3 4" key="1">
    <citation type="submission" date="2021-11" db="EMBL/GenBank/DDBJ databases">
        <title>Black yeast isolated from Biological Soil Crust.</title>
        <authorList>
            <person name="Kurbessoian T."/>
        </authorList>
    </citation>
    <scope>NUCLEOTIDE SEQUENCE [LARGE SCALE GENOMIC DNA]</scope>
    <source>
        <strain evidence="3 4">CCFEE 5522</strain>
    </source>
</reference>
<name>A0AAV9J2Z6_9PEZI</name>
<proteinExistence type="predicted"/>
<protein>
    <submittedName>
        <fullName evidence="3">Uncharacterized protein</fullName>
    </submittedName>
</protein>
<evidence type="ECO:0000313" key="4">
    <source>
        <dbReference type="Proteomes" id="UP001324427"/>
    </source>
</evidence>
<gene>
    <name evidence="3" type="ORF">LTR36_000865</name>
</gene>
<dbReference type="EMBL" id="JAVFHQ010000107">
    <property type="protein sequence ID" value="KAK4539237.1"/>
    <property type="molecule type" value="Genomic_DNA"/>
</dbReference>
<feature type="transmembrane region" description="Helical" evidence="2">
    <location>
        <begin position="459"/>
        <end position="480"/>
    </location>
</feature>
<organism evidence="3 4">
    <name type="scientific">Oleoguttula mirabilis</name>
    <dbReference type="NCBI Taxonomy" id="1507867"/>
    <lineage>
        <taxon>Eukaryota</taxon>
        <taxon>Fungi</taxon>
        <taxon>Dikarya</taxon>
        <taxon>Ascomycota</taxon>
        <taxon>Pezizomycotina</taxon>
        <taxon>Dothideomycetes</taxon>
        <taxon>Dothideomycetidae</taxon>
        <taxon>Mycosphaerellales</taxon>
        <taxon>Teratosphaeriaceae</taxon>
        <taxon>Oleoguttula</taxon>
    </lineage>
</organism>
<accession>A0AAV9J2Z6</accession>
<keyword evidence="2" id="KW-1133">Transmembrane helix</keyword>
<feature type="transmembrane region" description="Helical" evidence="2">
    <location>
        <begin position="501"/>
        <end position="525"/>
    </location>
</feature>
<dbReference type="Proteomes" id="UP001324427">
    <property type="component" value="Unassembled WGS sequence"/>
</dbReference>
<keyword evidence="2" id="KW-0472">Membrane</keyword>
<keyword evidence="4" id="KW-1185">Reference proteome</keyword>
<feature type="region of interest" description="Disordered" evidence="1">
    <location>
        <begin position="184"/>
        <end position="237"/>
    </location>
</feature>
<sequence length="530" mass="57999">MQGMESIHSQADFGHRTADFFDDDTSEDEAANIAGAGGDALDLDLLGRRRSAIKRRQHRPTSEPFVTQCEGPRAALPSDAVGYQRLAPNTQQEEHIRFADTPSSSFNGSVDELLPHNSSPPRGRTPHKAARIERPGEQQAPVPLAKNEQLLAAHAIAHEITLQALMRDGDVLDGSLHSFTPLEPGHRASLLPPSLRTHDPRSPRTHAFASPESATSKKAHVVPPPIDTSGPRHSLPADLVRTPYPYTPDKVHHKDFGRSPPAVVPSIPPTTESVLTLGIRRCNRNSMRKVTSLTIPASNDFSAIRSYSGGEKERPFKAIDFDDAEFFRQLRACYRELSGPMRFLSARSLARIAVSGPASKAADAGYGWIHQPRSPRVLAYRGLSDTFSEEKILQHYRKPVLGRSRYAFVHWAHRLAAAPPVRTPQADDNIEATVERDLVRRMEQPEGLEFVVSWSISRILLALLLVLVVSTAAALLWIFLGKNTTGGQLPHGGFRDAGDRVSAGVVMGICILLLGLSGIAGWLGISWLAM</sequence>
<evidence type="ECO:0000256" key="1">
    <source>
        <dbReference type="SAM" id="MobiDB-lite"/>
    </source>
</evidence>
<comment type="caution">
    <text evidence="3">The sequence shown here is derived from an EMBL/GenBank/DDBJ whole genome shotgun (WGS) entry which is preliminary data.</text>
</comment>
<feature type="region of interest" description="Disordered" evidence="1">
    <location>
        <begin position="101"/>
        <end position="140"/>
    </location>
</feature>
<keyword evidence="2" id="KW-0812">Transmembrane</keyword>
<evidence type="ECO:0000313" key="3">
    <source>
        <dbReference type="EMBL" id="KAK4539237.1"/>
    </source>
</evidence>
<evidence type="ECO:0000256" key="2">
    <source>
        <dbReference type="SAM" id="Phobius"/>
    </source>
</evidence>
<feature type="region of interest" description="Disordered" evidence="1">
    <location>
        <begin position="1"/>
        <end position="26"/>
    </location>
</feature>